<reference evidence="17" key="1">
    <citation type="submission" date="2025-08" db="UniProtKB">
        <authorList>
            <consortium name="Ensembl"/>
        </authorList>
    </citation>
    <scope>IDENTIFICATION</scope>
</reference>
<dbReference type="Gene3D" id="3.40.50.2300">
    <property type="match status" value="2"/>
</dbReference>
<dbReference type="Gene3D" id="2.10.50.30">
    <property type="entry name" value="GPCR, family 3, nine cysteines domain"/>
    <property type="match status" value="1"/>
</dbReference>
<evidence type="ECO:0008006" key="19">
    <source>
        <dbReference type="Google" id="ProtNLM"/>
    </source>
</evidence>
<evidence type="ECO:0000256" key="11">
    <source>
        <dbReference type="ARBA" id="ARBA00023224"/>
    </source>
</evidence>
<feature type="transmembrane region" description="Helical" evidence="12">
    <location>
        <begin position="608"/>
        <end position="632"/>
    </location>
</feature>
<dbReference type="Pfam" id="PF07562">
    <property type="entry name" value="NCD3G"/>
    <property type="match status" value="1"/>
</dbReference>
<evidence type="ECO:0000256" key="2">
    <source>
        <dbReference type="ARBA" id="ARBA00007242"/>
    </source>
</evidence>
<keyword evidence="3" id="KW-1003">Cell membrane</keyword>
<dbReference type="Proteomes" id="UP000694406">
    <property type="component" value="Unplaced"/>
</dbReference>
<keyword evidence="8 12" id="KW-0472">Membrane</keyword>
<dbReference type="PRINTS" id="PR00248">
    <property type="entry name" value="GPCRMGR"/>
</dbReference>
<keyword evidence="4 12" id="KW-0812">Transmembrane</keyword>
<feature type="domain" description="GPCR family 3 nine cysteines" evidence="16">
    <location>
        <begin position="533"/>
        <end position="587"/>
    </location>
</feature>
<accession>A0A8C5RQQ1</accession>
<dbReference type="Pfam" id="PF00003">
    <property type="entry name" value="7tm_3"/>
    <property type="match status" value="1"/>
</dbReference>
<dbReference type="InterPro" id="IPR038550">
    <property type="entry name" value="GPCR_3_9-Cys_sf"/>
</dbReference>
<evidence type="ECO:0000256" key="3">
    <source>
        <dbReference type="ARBA" id="ARBA00022475"/>
    </source>
</evidence>
<dbReference type="InterPro" id="IPR028082">
    <property type="entry name" value="Peripla_BP_I"/>
</dbReference>
<feature type="signal peptide" evidence="13">
    <location>
        <begin position="1"/>
        <end position="23"/>
    </location>
</feature>
<comment type="subcellular location">
    <subcellularLocation>
        <location evidence="1">Cell membrane</location>
        <topology evidence="1">Multi-pass membrane protein</topology>
    </subcellularLocation>
</comment>
<dbReference type="SUPFAM" id="SSF53822">
    <property type="entry name" value="Periplasmic binding protein-like I"/>
    <property type="match status" value="1"/>
</dbReference>
<evidence type="ECO:0000256" key="10">
    <source>
        <dbReference type="ARBA" id="ARBA00023180"/>
    </source>
</evidence>
<evidence type="ECO:0000256" key="4">
    <source>
        <dbReference type="ARBA" id="ARBA00022692"/>
    </source>
</evidence>
<dbReference type="AlphaFoldDB" id="A0A8C5RQQ1"/>
<keyword evidence="9" id="KW-0675">Receptor</keyword>
<evidence type="ECO:0000256" key="8">
    <source>
        <dbReference type="ARBA" id="ARBA00023136"/>
    </source>
</evidence>
<dbReference type="GO" id="GO:0005886">
    <property type="term" value="C:plasma membrane"/>
    <property type="evidence" value="ECO:0007669"/>
    <property type="project" value="UniProtKB-SubCell"/>
</dbReference>
<evidence type="ECO:0000256" key="1">
    <source>
        <dbReference type="ARBA" id="ARBA00004651"/>
    </source>
</evidence>
<keyword evidence="18" id="KW-1185">Reference proteome</keyword>
<dbReference type="FunFam" id="2.10.50.30:FF:000002">
    <property type="entry name" value="Vomeronasal 2 receptor, h1"/>
    <property type="match status" value="1"/>
</dbReference>
<name>A0A8C5RQQ1_LATLA</name>
<reference evidence="17" key="2">
    <citation type="submission" date="2025-09" db="UniProtKB">
        <authorList>
            <consortium name="Ensembl"/>
        </authorList>
    </citation>
    <scope>IDENTIFICATION</scope>
</reference>
<evidence type="ECO:0000259" key="16">
    <source>
        <dbReference type="Pfam" id="PF07562"/>
    </source>
</evidence>
<keyword evidence="7" id="KW-0297">G-protein coupled receptor</keyword>
<dbReference type="GO" id="GO:0004930">
    <property type="term" value="F:G protein-coupled receptor activity"/>
    <property type="evidence" value="ECO:0007669"/>
    <property type="project" value="UniProtKB-KW"/>
</dbReference>
<keyword evidence="11" id="KW-0807">Transducer</keyword>
<evidence type="ECO:0000256" key="7">
    <source>
        <dbReference type="ARBA" id="ARBA00023040"/>
    </source>
</evidence>
<dbReference type="FunFam" id="3.40.50.2300:FF:000024">
    <property type="entry name" value="Vomeronasal 2, receptor 73"/>
    <property type="match status" value="1"/>
</dbReference>
<dbReference type="InterPro" id="IPR000068">
    <property type="entry name" value="GPCR_3_Ca_sens_rcpt-rel"/>
</dbReference>
<feature type="chain" id="PRO_5034027793" description="Vomeronasal type-2 receptor 26-like" evidence="13">
    <location>
        <begin position="24"/>
        <end position="781"/>
    </location>
</feature>
<evidence type="ECO:0000256" key="6">
    <source>
        <dbReference type="ARBA" id="ARBA00022989"/>
    </source>
</evidence>
<evidence type="ECO:0000313" key="17">
    <source>
        <dbReference type="Ensembl" id="ENSLLTP00000007088.1"/>
    </source>
</evidence>
<dbReference type="PANTHER" id="PTHR24061:SF599">
    <property type="entry name" value="G-PROTEIN COUPLED RECEPTORS FAMILY 3 PROFILE DOMAIN-CONTAINING PROTEIN"/>
    <property type="match status" value="1"/>
</dbReference>
<dbReference type="PANTHER" id="PTHR24061">
    <property type="entry name" value="CALCIUM-SENSING RECEPTOR-RELATED"/>
    <property type="match status" value="1"/>
</dbReference>
<feature type="domain" description="G-protein coupled receptors family 3 profile" evidence="14">
    <location>
        <begin position="602"/>
        <end position="776"/>
    </location>
</feature>
<evidence type="ECO:0000259" key="15">
    <source>
        <dbReference type="Pfam" id="PF01094"/>
    </source>
</evidence>
<protein>
    <recommendedName>
        <fullName evidence="19">Vomeronasal type-2 receptor 26-like</fullName>
    </recommendedName>
</protein>
<feature type="domain" description="Receptor ligand binding region" evidence="15">
    <location>
        <begin position="91"/>
        <end position="492"/>
    </location>
</feature>
<dbReference type="InterPro" id="IPR000337">
    <property type="entry name" value="GPCR_3"/>
</dbReference>
<dbReference type="InterPro" id="IPR001828">
    <property type="entry name" value="ANF_lig-bd_rcpt"/>
</dbReference>
<keyword evidence="10" id="KW-0325">Glycoprotein</keyword>
<evidence type="ECO:0000256" key="13">
    <source>
        <dbReference type="SAM" id="SignalP"/>
    </source>
</evidence>
<evidence type="ECO:0000313" key="18">
    <source>
        <dbReference type="Proteomes" id="UP000694406"/>
    </source>
</evidence>
<sequence>MTRGPHLFLLLLLFFWLLPPISAKRRPIKCVFKNPFQNQEKWDYCKSGDLIIGGNLLLVTIISSSIPDFQKNPYLLSFQISPIAKNYQQFRALVFAVKEINKDLDLLPNITLGFHVKDNHQIELKISIICLSLLSRKDNMVPGYKCDRQDPLLSVIGGDNPKSSRQMASIFGLFKVPQLGVGFEFTQGDRRLYPSFFRIDPKEFVQYEGLVQLLLHFQWNWIGLMAPEDDDGEHFISSMLPMLKEKEICLAFTDKYKFEVDDLTDSKMLHLFKTFSSVEVIILFGDSHSIANVLVALYCHEELTKKPVLKVWILTSHWRVNVIGYQGILKDIKRFHGALHFRDHTAVVPEFSHFLLSLDPLNPQGDTFLPLWWEWVFNCRFHPILHNGNVQGKQCTGKENLQNVPISLFETSMTGESYNIHNAVYAVAHSLHVKFGSEGQSTKSRLGKKISNVQSWQILPYLRKVQFNNSVGDEISFSENGLGSGGCDLLNWVLLPNGSFVPVKVGQLDPGAPPGQDLTINSDAIIWATKKVPFARCGMKRCQAGERRRVPEGEQVCCYQCAPCPEGTISNQTDAVSCDPCPEDQYPSKDKDHCIAKKLHFLAYQDPLGYTLASLIFSLSTITLAVLVIFLMQHDTTDRQGQQPRSHLYPPHLPPALLPLLFLFIGRPRKLTCLFQQTIFCHSLFHCGFRYLGKNGHGGSGLHGHQARNSARKLLGKLLTNSIVIACPLVQAIICTIWLATFPPFPNMDFHSLVGEASWNVRKAQLHCFMLSLPTWVSWPS</sequence>
<dbReference type="InterPro" id="IPR011500">
    <property type="entry name" value="GPCR_3_9-Cys_dom"/>
</dbReference>
<dbReference type="InterPro" id="IPR017978">
    <property type="entry name" value="GPCR_3_C"/>
</dbReference>
<keyword evidence="5 13" id="KW-0732">Signal</keyword>
<organism evidence="17 18">
    <name type="scientific">Laticauda laticaudata</name>
    <name type="common">Blue-ringed sea krait</name>
    <name type="synonym">Blue-lipped sea krait</name>
    <dbReference type="NCBI Taxonomy" id="8630"/>
    <lineage>
        <taxon>Eukaryota</taxon>
        <taxon>Metazoa</taxon>
        <taxon>Chordata</taxon>
        <taxon>Craniata</taxon>
        <taxon>Vertebrata</taxon>
        <taxon>Euteleostomi</taxon>
        <taxon>Lepidosauria</taxon>
        <taxon>Squamata</taxon>
        <taxon>Bifurcata</taxon>
        <taxon>Unidentata</taxon>
        <taxon>Episquamata</taxon>
        <taxon>Toxicofera</taxon>
        <taxon>Serpentes</taxon>
        <taxon>Colubroidea</taxon>
        <taxon>Elapidae</taxon>
        <taxon>Laticaudinae</taxon>
        <taxon>Laticauda</taxon>
    </lineage>
</organism>
<evidence type="ECO:0000256" key="5">
    <source>
        <dbReference type="ARBA" id="ARBA00022729"/>
    </source>
</evidence>
<evidence type="ECO:0000259" key="14">
    <source>
        <dbReference type="Pfam" id="PF00003"/>
    </source>
</evidence>
<dbReference type="GeneTree" id="ENSGT00950000182788"/>
<evidence type="ECO:0000256" key="9">
    <source>
        <dbReference type="ARBA" id="ARBA00023170"/>
    </source>
</evidence>
<evidence type="ECO:0000256" key="12">
    <source>
        <dbReference type="SAM" id="Phobius"/>
    </source>
</evidence>
<comment type="similarity">
    <text evidence="2">Belongs to the G-protein coupled receptor 3 family.</text>
</comment>
<proteinExistence type="inferred from homology"/>
<keyword evidence="6 12" id="KW-1133">Transmembrane helix</keyword>
<dbReference type="Pfam" id="PF01094">
    <property type="entry name" value="ANF_receptor"/>
    <property type="match status" value="1"/>
</dbReference>
<dbReference type="Ensembl" id="ENSLLTT00000007356.1">
    <property type="protein sequence ID" value="ENSLLTP00000007088.1"/>
    <property type="gene ID" value="ENSLLTG00000005400.1"/>
</dbReference>
<feature type="transmembrane region" description="Helical" evidence="12">
    <location>
        <begin position="718"/>
        <end position="740"/>
    </location>
</feature>